<dbReference type="SMART" id="SM00360">
    <property type="entry name" value="RRM"/>
    <property type="match status" value="1"/>
</dbReference>
<accession>A0A8J2KSW1</accession>
<dbReference type="EMBL" id="CAJVCH010473668">
    <property type="protein sequence ID" value="CAG7820250.1"/>
    <property type="molecule type" value="Genomic_DNA"/>
</dbReference>
<name>A0A8J2KSW1_9HEXA</name>
<comment type="subcellular location">
    <subcellularLocation>
        <location evidence="2">Cytoplasm</location>
    </subcellularLocation>
    <subcellularLocation>
        <location evidence="1">Nucleus</location>
    </subcellularLocation>
</comment>
<dbReference type="InterPro" id="IPR000504">
    <property type="entry name" value="RRM_dom"/>
</dbReference>
<evidence type="ECO:0000256" key="6">
    <source>
        <dbReference type="ARBA" id="ARBA00023242"/>
    </source>
</evidence>
<keyword evidence="5 7" id="KW-0694">RNA-binding</keyword>
<evidence type="ECO:0000256" key="7">
    <source>
        <dbReference type="PROSITE-ProRule" id="PRU00176"/>
    </source>
</evidence>
<dbReference type="PROSITE" id="PS50102">
    <property type="entry name" value="RRM"/>
    <property type="match status" value="1"/>
</dbReference>
<keyword evidence="6" id="KW-0539">Nucleus</keyword>
<evidence type="ECO:0000313" key="9">
    <source>
        <dbReference type="EMBL" id="CAG7820250.1"/>
    </source>
</evidence>
<dbReference type="CDD" id="cd12324">
    <property type="entry name" value="RRM_RBM8"/>
    <property type="match status" value="1"/>
</dbReference>
<comment type="similarity">
    <text evidence="3">Belongs to the RBM8A family.</text>
</comment>
<dbReference type="GO" id="GO:0005634">
    <property type="term" value="C:nucleus"/>
    <property type="evidence" value="ECO:0007669"/>
    <property type="project" value="UniProtKB-SubCell"/>
</dbReference>
<organism evidence="9 10">
    <name type="scientific">Allacma fusca</name>
    <dbReference type="NCBI Taxonomy" id="39272"/>
    <lineage>
        <taxon>Eukaryota</taxon>
        <taxon>Metazoa</taxon>
        <taxon>Ecdysozoa</taxon>
        <taxon>Arthropoda</taxon>
        <taxon>Hexapoda</taxon>
        <taxon>Collembola</taxon>
        <taxon>Symphypleona</taxon>
        <taxon>Sminthuridae</taxon>
        <taxon>Allacma</taxon>
    </lineage>
</organism>
<feature type="domain" description="RRM" evidence="8">
    <location>
        <begin position="77"/>
        <end position="155"/>
    </location>
</feature>
<evidence type="ECO:0000256" key="3">
    <source>
        <dbReference type="ARBA" id="ARBA00007987"/>
    </source>
</evidence>
<dbReference type="Pfam" id="PF00076">
    <property type="entry name" value="RRM_1"/>
    <property type="match status" value="1"/>
</dbReference>
<dbReference type="AlphaFoldDB" id="A0A8J2KSW1"/>
<dbReference type="OrthoDB" id="15688at2759"/>
<keyword evidence="4" id="KW-0963">Cytoplasm</keyword>
<dbReference type="GO" id="GO:0006396">
    <property type="term" value="P:RNA processing"/>
    <property type="evidence" value="ECO:0007669"/>
    <property type="project" value="InterPro"/>
</dbReference>
<dbReference type="GO" id="GO:0005737">
    <property type="term" value="C:cytoplasm"/>
    <property type="evidence" value="ECO:0007669"/>
    <property type="project" value="UniProtKB-SubCell"/>
</dbReference>
<evidence type="ECO:0000256" key="1">
    <source>
        <dbReference type="ARBA" id="ARBA00004123"/>
    </source>
</evidence>
<dbReference type="InterPro" id="IPR033744">
    <property type="entry name" value="RRM_RBM8"/>
</dbReference>
<gene>
    <name evidence="9" type="ORF">AFUS01_LOCUS30651</name>
</gene>
<evidence type="ECO:0000313" key="10">
    <source>
        <dbReference type="Proteomes" id="UP000708208"/>
    </source>
</evidence>
<dbReference type="PANTHER" id="PTHR45894">
    <property type="entry name" value="RNA-BINDING PROTEIN 8A"/>
    <property type="match status" value="1"/>
</dbReference>
<proteinExistence type="inferred from homology"/>
<dbReference type="Proteomes" id="UP000708208">
    <property type="component" value="Unassembled WGS sequence"/>
</dbReference>
<evidence type="ECO:0000256" key="5">
    <source>
        <dbReference type="ARBA" id="ARBA00022884"/>
    </source>
</evidence>
<dbReference type="InterPro" id="IPR008111">
    <property type="entry name" value="RNA-bd_8"/>
</dbReference>
<comment type="caution">
    <text evidence="9">The sequence shown here is derived from an EMBL/GenBank/DDBJ whole genome shotgun (WGS) entry which is preliminary data.</text>
</comment>
<reference evidence="9" key="1">
    <citation type="submission" date="2021-06" db="EMBL/GenBank/DDBJ databases">
        <authorList>
            <person name="Hodson N. C."/>
            <person name="Mongue J. A."/>
            <person name="Jaron S. K."/>
        </authorList>
    </citation>
    <scope>NUCLEOTIDE SEQUENCE</scope>
</reference>
<dbReference type="GO" id="GO:0003729">
    <property type="term" value="F:mRNA binding"/>
    <property type="evidence" value="ECO:0007669"/>
    <property type="project" value="InterPro"/>
</dbReference>
<sequence length="168" mass="18761">MADVLDLGHGDDMVIDDEELGKDVLDQLKDGVKTRKGRGFAPGNASTRQVEMTFESISSAGDKEPPDTLAQKSVEGWILMVTGVHEEAHEDDVHSRFSEYGVIRNIHLNLDRRTGFLKGYALVEYEDFKEAQAAKLGLDGTELLGNTISVDWAFMKDKRKSGRSRKYK</sequence>
<evidence type="ECO:0000256" key="4">
    <source>
        <dbReference type="ARBA" id="ARBA00022490"/>
    </source>
</evidence>
<protein>
    <recommendedName>
        <fullName evidence="8">RRM domain-containing protein</fullName>
    </recommendedName>
</protein>
<keyword evidence="10" id="KW-1185">Reference proteome</keyword>
<evidence type="ECO:0000256" key="2">
    <source>
        <dbReference type="ARBA" id="ARBA00004496"/>
    </source>
</evidence>
<evidence type="ECO:0000259" key="8">
    <source>
        <dbReference type="PROSITE" id="PS50102"/>
    </source>
</evidence>